<evidence type="ECO:0000313" key="12">
    <source>
        <dbReference type="Proteomes" id="UP000184330"/>
    </source>
</evidence>
<feature type="domain" description="C2H2-type" evidence="10">
    <location>
        <begin position="85"/>
        <end position="107"/>
    </location>
</feature>
<reference evidence="11 12" key="1">
    <citation type="submission" date="2016-03" db="EMBL/GenBank/DDBJ databases">
        <authorList>
            <person name="Ploux O."/>
        </authorList>
    </citation>
    <scope>NUCLEOTIDE SEQUENCE [LARGE SCALE GENOMIC DNA]</scope>
    <source>
        <strain evidence="11 12">UAMH 11012</strain>
    </source>
</reference>
<dbReference type="GO" id="GO:0005737">
    <property type="term" value="C:cytoplasm"/>
    <property type="evidence" value="ECO:0007669"/>
    <property type="project" value="UniProtKB-SubCell"/>
</dbReference>
<evidence type="ECO:0000256" key="6">
    <source>
        <dbReference type="ARBA" id="ARBA00022771"/>
    </source>
</evidence>
<dbReference type="InterPro" id="IPR040025">
    <property type="entry name" value="Znf622/Rei1/Reh1"/>
</dbReference>
<dbReference type="GO" id="GO:0003676">
    <property type="term" value="F:nucleic acid binding"/>
    <property type="evidence" value="ECO:0007669"/>
    <property type="project" value="InterPro"/>
</dbReference>
<dbReference type="Gene3D" id="3.30.160.60">
    <property type="entry name" value="Classic Zinc Finger"/>
    <property type="match status" value="1"/>
</dbReference>
<dbReference type="SMART" id="SM00355">
    <property type="entry name" value="ZnF_C2H2"/>
    <property type="match status" value="4"/>
</dbReference>
<evidence type="ECO:0000256" key="3">
    <source>
        <dbReference type="ARBA" id="ARBA00022517"/>
    </source>
</evidence>
<evidence type="ECO:0000256" key="7">
    <source>
        <dbReference type="ARBA" id="ARBA00022833"/>
    </source>
</evidence>
<dbReference type="Proteomes" id="UP000184330">
    <property type="component" value="Unassembled WGS sequence"/>
</dbReference>
<dbReference type="SUPFAM" id="SSF57667">
    <property type="entry name" value="beta-beta-alpha zinc fingers"/>
    <property type="match status" value="2"/>
</dbReference>
<dbReference type="STRING" id="576137.A0A1L7WRA6"/>
<dbReference type="GO" id="GO:0030687">
    <property type="term" value="C:preribosome, large subunit precursor"/>
    <property type="evidence" value="ECO:0007669"/>
    <property type="project" value="TreeGrafter"/>
</dbReference>
<evidence type="ECO:0000259" key="10">
    <source>
        <dbReference type="PROSITE" id="PS00028"/>
    </source>
</evidence>
<evidence type="ECO:0000256" key="2">
    <source>
        <dbReference type="ARBA" id="ARBA00022490"/>
    </source>
</evidence>
<feature type="compositionally biased region" description="Acidic residues" evidence="9">
    <location>
        <begin position="303"/>
        <end position="315"/>
    </location>
</feature>
<keyword evidence="5" id="KW-0677">Repeat</keyword>
<dbReference type="GO" id="GO:0042273">
    <property type="term" value="P:ribosomal large subunit biogenesis"/>
    <property type="evidence" value="ECO:0007669"/>
    <property type="project" value="TreeGrafter"/>
</dbReference>
<feature type="compositionally biased region" description="Basic residues" evidence="9">
    <location>
        <begin position="276"/>
        <end position="291"/>
    </location>
</feature>
<feature type="domain" description="C2H2-type" evidence="10">
    <location>
        <begin position="18"/>
        <end position="40"/>
    </location>
</feature>
<dbReference type="Pfam" id="PF12756">
    <property type="entry name" value="zf-C2H2_2"/>
    <property type="match status" value="1"/>
</dbReference>
<organism evidence="11 12">
    <name type="scientific">Phialocephala subalpina</name>
    <dbReference type="NCBI Taxonomy" id="576137"/>
    <lineage>
        <taxon>Eukaryota</taxon>
        <taxon>Fungi</taxon>
        <taxon>Dikarya</taxon>
        <taxon>Ascomycota</taxon>
        <taxon>Pezizomycotina</taxon>
        <taxon>Leotiomycetes</taxon>
        <taxon>Helotiales</taxon>
        <taxon>Mollisiaceae</taxon>
        <taxon>Phialocephala</taxon>
        <taxon>Phialocephala fortinii species complex</taxon>
    </lineage>
</organism>
<comment type="similarity">
    <text evidence="8">Belongs to the REI1 family.</text>
</comment>
<dbReference type="InterPro" id="IPR013087">
    <property type="entry name" value="Znf_C2H2_type"/>
</dbReference>
<comment type="subcellular location">
    <subcellularLocation>
        <location evidence="1">Cytoplasm</location>
    </subcellularLocation>
</comment>
<evidence type="ECO:0000256" key="1">
    <source>
        <dbReference type="ARBA" id="ARBA00004496"/>
    </source>
</evidence>
<dbReference type="SMART" id="SM00451">
    <property type="entry name" value="ZnF_U1"/>
    <property type="match status" value="2"/>
</dbReference>
<dbReference type="PROSITE" id="PS00028">
    <property type="entry name" value="ZINC_FINGER_C2H2_1"/>
    <property type="match status" value="2"/>
</dbReference>
<evidence type="ECO:0000256" key="8">
    <source>
        <dbReference type="ARBA" id="ARBA00034126"/>
    </source>
</evidence>
<proteinExistence type="inferred from homology"/>
<keyword evidence="4" id="KW-0479">Metal-binding</keyword>
<evidence type="ECO:0000313" key="11">
    <source>
        <dbReference type="EMBL" id="CZR55303.1"/>
    </source>
</evidence>
<keyword evidence="7" id="KW-0862">Zinc</keyword>
<dbReference type="OrthoDB" id="19329at2759"/>
<dbReference type="PANTHER" id="PTHR13182">
    <property type="entry name" value="ZINC FINGER PROTEIN 622"/>
    <property type="match status" value="1"/>
</dbReference>
<evidence type="ECO:0000256" key="9">
    <source>
        <dbReference type="SAM" id="MobiDB-lite"/>
    </source>
</evidence>
<dbReference type="AlphaFoldDB" id="A0A1L7WRA6"/>
<evidence type="ECO:0000256" key="5">
    <source>
        <dbReference type="ARBA" id="ARBA00022737"/>
    </source>
</evidence>
<dbReference type="PANTHER" id="PTHR13182:SF8">
    <property type="entry name" value="CYTOPLASMIC 60S SUBUNIT BIOGENESIS FACTOR ZNF622"/>
    <property type="match status" value="1"/>
</dbReference>
<dbReference type="GO" id="GO:0008270">
    <property type="term" value="F:zinc ion binding"/>
    <property type="evidence" value="ECO:0007669"/>
    <property type="project" value="UniProtKB-KW"/>
</dbReference>
<keyword evidence="3" id="KW-0690">Ribosome biogenesis</keyword>
<sequence length="392" mass="43779">MDASTSSASASASSSFTCNACQAKFETNLQQRAHTKSDWHVYNLKRHFASLPLISAEVYNGQVLAIREESTTAEAIASSAFQKSCTICEKTFLNHTAYQNHFKSQGHAQEVARLEAKDDLSASMERITLESEEPTEASTSETVEFVPSKCLFCAFDSKSLDLNVTHMQKRHGLFIPDQEFLIDVETFLGYLSTVISQFHECLYCGSTKNSAEAARAHMMSKGHCKLNPEPGSEYEDFYEVASDIEDEDLDADAKEDKPKILVSDDNELHLPSGRTLGHRSQARYFRQRTPVRGKSTERLAIEDSTESGEGSEEQGEGSRNTSRQVAIRPARGEMGMVGVSELQKRALMAVEKKMIKAEVRAKNEYRAGLERLGNKQKFYRVSTLNVIDMSKH</sequence>
<dbReference type="InterPro" id="IPR036236">
    <property type="entry name" value="Znf_C2H2_sf"/>
</dbReference>
<evidence type="ECO:0000256" key="4">
    <source>
        <dbReference type="ARBA" id="ARBA00022723"/>
    </source>
</evidence>
<protein>
    <recommendedName>
        <fullName evidence="10">C2H2-type domain-containing protein</fullName>
    </recommendedName>
</protein>
<dbReference type="InterPro" id="IPR003604">
    <property type="entry name" value="Matrin/U1-like-C_Znf_C2H2"/>
</dbReference>
<feature type="region of interest" description="Disordered" evidence="9">
    <location>
        <begin position="250"/>
        <end position="324"/>
    </location>
</feature>
<name>A0A1L7WRA6_9HELO</name>
<dbReference type="EMBL" id="FJOG01000006">
    <property type="protein sequence ID" value="CZR55303.1"/>
    <property type="molecule type" value="Genomic_DNA"/>
</dbReference>
<dbReference type="InterPro" id="IPR041661">
    <property type="entry name" value="ZN622/Rei1/Reh1_Znf-C2H2"/>
</dbReference>
<keyword evidence="2" id="KW-0963">Cytoplasm</keyword>
<gene>
    <name evidence="11" type="ORF">PAC_05190</name>
</gene>
<accession>A0A1L7WRA6</accession>
<keyword evidence="6" id="KW-0863">Zinc-finger</keyword>
<keyword evidence="12" id="KW-1185">Reference proteome</keyword>